<organism evidence="1 2">
    <name type="scientific">Enterocloster citroniae</name>
    <dbReference type="NCBI Taxonomy" id="358743"/>
    <lineage>
        <taxon>Bacteria</taxon>
        <taxon>Bacillati</taxon>
        <taxon>Bacillota</taxon>
        <taxon>Clostridia</taxon>
        <taxon>Lachnospirales</taxon>
        <taxon>Lachnospiraceae</taxon>
        <taxon>Enterocloster</taxon>
    </lineage>
</organism>
<accession>A0ABV2G756</accession>
<reference evidence="1 2" key="1">
    <citation type="submission" date="2024-06" db="EMBL/GenBank/DDBJ databases">
        <title>Genomic Encyclopedia of Type Strains, Phase IV (KMG-IV): sequencing the most valuable type-strain genomes for metagenomic binning, comparative biology and taxonomic classification.</title>
        <authorList>
            <person name="Goeker M."/>
        </authorList>
    </citation>
    <scope>NUCLEOTIDE SEQUENCE [LARGE SCALE GENOMIC DNA]</scope>
    <source>
        <strain evidence="1 2">DSM 19261</strain>
    </source>
</reference>
<name>A0ABV2G756_9FIRM</name>
<keyword evidence="2" id="KW-1185">Reference proteome</keyword>
<gene>
    <name evidence="1" type="ORF">ABID13_005793</name>
</gene>
<evidence type="ECO:0000313" key="1">
    <source>
        <dbReference type="EMBL" id="MET3574116.1"/>
    </source>
</evidence>
<comment type="caution">
    <text evidence="1">The sequence shown here is derived from an EMBL/GenBank/DDBJ whole genome shotgun (WGS) entry which is preliminary data.</text>
</comment>
<dbReference type="EMBL" id="JBEPLZ010000059">
    <property type="protein sequence ID" value="MET3574116.1"/>
    <property type="molecule type" value="Genomic_DNA"/>
</dbReference>
<sequence>MLNGQLKPAYNVQIAVENYFIVHGYVSNDR</sequence>
<feature type="non-terminal residue" evidence="1">
    <location>
        <position position="30"/>
    </location>
</feature>
<dbReference type="Proteomes" id="UP001549200">
    <property type="component" value="Unassembled WGS sequence"/>
</dbReference>
<protein>
    <submittedName>
        <fullName evidence="1">Uncharacterized protein</fullName>
    </submittedName>
</protein>
<evidence type="ECO:0000313" key="2">
    <source>
        <dbReference type="Proteomes" id="UP001549200"/>
    </source>
</evidence>
<proteinExistence type="predicted"/>